<dbReference type="GO" id="GO:0009052">
    <property type="term" value="P:pentose-phosphate shunt, non-oxidative branch"/>
    <property type="evidence" value="ECO:0007669"/>
    <property type="project" value="TreeGrafter"/>
</dbReference>
<evidence type="ECO:0000313" key="3">
    <source>
        <dbReference type="Proteomes" id="UP000177626"/>
    </source>
</evidence>
<dbReference type="SUPFAM" id="SSF89623">
    <property type="entry name" value="Ribose/Galactose isomerase RpiB/AlsB"/>
    <property type="match status" value="1"/>
</dbReference>
<evidence type="ECO:0008006" key="4">
    <source>
        <dbReference type="Google" id="ProtNLM"/>
    </source>
</evidence>
<evidence type="ECO:0000313" key="2">
    <source>
        <dbReference type="EMBL" id="OGY94098.1"/>
    </source>
</evidence>
<dbReference type="InterPro" id="IPR036569">
    <property type="entry name" value="RpiB_LacA_LacB_sf"/>
</dbReference>
<evidence type="ECO:0000256" key="1">
    <source>
        <dbReference type="ARBA" id="ARBA00008754"/>
    </source>
</evidence>
<dbReference type="InterPro" id="IPR003500">
    <property type="entry name" value="RpiB_LacA_LacB"/>
</dbReference>
<comment type="similarity">
    <text evidence="1">Belongs to the LacAB/RpiB family.</text>
</comment>
<reference evidence="2 3" key="1">
    <citation type="journal article" date="2016" name="Nat. Commun.">
        <title>Thousands of microbial genomes shed light on interconnected biogeochemical processes in an aquifer system.</title>
        <authorList>
            <person name="Anantharaman K."/>
            <person name="Brown C.T."/>
            <person name="Hug L.A."/>
            <person name="Sharon I."/>
            <person name="Castelle C.J."/>
            <person name="Probst A.J."/>
            <person name="Thomas B.C."/>
            <person name="Singh A."/>
            <person name="Wilkins M.J."/>
            <person name="Karaoz U."/>
            <person name="Brodie E.L."/>
            <person name="Williams K.H."/>
            <person name="Hubbard S.S."/>
            <person name="Banfield J.F."/>
        </authorList>
    </citation>
    <scope>NUCLEOTIDE SEQUENCE [LARGE SCALE GENOMIC DNA]</scope>
</reference>
<sequence length="143" mass="16361">MLYLGADHNGFHLKEYLKKYLDERGIIYVDLGNKKFQKTDDYPDWAKLVAKKVQKNKKDLGILMCGSGQGMCITANRYKNVRAAFGWSAAAARRVRHDDDANILCLPAWGLTNEQGKHIVSAWLNTAFAGLTRYKRRIKKIDR</sequence>
<dbReference type="AlphaFoldDB" id="A0A1G2BYB3"/>
<dbReference type="NCBIfam" id="TIGR00689">
    <property type="entry name" value="rpiB_lacA_lacB"/>
    <property type="match status" value="1"/>
</dbReference>
<dbReference type="PANTHER" id="PTHR30345">
    <property type="entry name" value="RIBOSE-5-PHOSPHATE ISOMERASE B"/>
    <property type="match status" value="1"/>
</dbReference>
<dbReference type="EMBL" id="MHKQ01000012">
    <property type="protein sequence ID" value="OGY94098.1"/>
    <property type="molecule type" value="Genomic_DNA"/>
</dbReference>
<name>A0A1G2BYB3_9BACT</name>
<dbReference type="PANTHER" id="PTHR30345:SF0">
    <property type="entry name" value="DNA DAMAGE-REPAIR_TOLERATION PROTEIN DRT102"/>
    <property type="match status" value="1"/>
</dbReference>
<dbReference type="Gene3D" id="3.40.1400.10">
    <property type="entry name" value="Sugar-phosphate isomerase, RpiB/LacA/LacB"/>
    <property type="match status" value="1"/>
</dbReference>
<proteinExistence type="inferred from homology"/>
<dbReference type="GO" id="GO:0019316">
    <property type="term" value="P:D-allose catabolic process"/>
    <property type="evidence" value="ECO:0007669"/>
    <property type="project" value="TreeGrafter"/>
</dbReference>
<dbReference type="NCBIfam" id="NF004051">
    <property type="entry name" value="PRK05571.1"/>
    <property type="match status" value="1"/>
</dbReference>
<dbReference type="GO" id="GO:0004751">
    <property type="term" value="F:ribose-5-phosphate isomerase activity"/>
    <property type="evidence" value="ECO:0007669"/>
    <property type="project" value="TreeGrafter"/>
</dbReference>
<organism evidence="2 3">
    <name type="scientific">Candidatus Komeilibacteria bacterium RIFOXYC1_FULL_37_11</name>
    <dbReference type="NCBI Taxonomy" id="1798555"/>
    <lineage>
        <taxon>Bacteria</taxon>
        <taxon>Candidatus Komeiliibacteriota</taxon>
    </lineage>
</organism>
<accession>A0A1G2BYB3</accession>
<comment type="caution">
    <text evidence="2">The sequence shown here is derived from an EMBL/GenBank/DDBJ whole genome shotgun (WGS) entry which is preliminary data.</text>
</comment>
<protein>
    <recommendedName>
        <fullName evidence="4">Ribose-5-phosphate isomerase</fullName>
    </recommendedName>
</protein>
<gene>
    <name evidence="2" type="ORF">A2406_01395</name>
</gene>
<dbReference type="Pfam" id="PF02502">
    <property type="entry name" value="LacAB_rpiB"/>
    <property type="match status" value="1"/>
</dbReference>
<dbReference type="Proteomes" id="UP000177626">
    <property type="component" value="Unassembled WGS sequence"/>
</dbReference>
<dbReference type="PIRSF" id="PIRSF005384">
    <property type="entry name" value="RpiB_LacA_B"/>
    <property type="match status" value="1"/>
</dbReference>